<dbReference type="InterPro" id="IPR000184">
    <property type="entry name" value="Bac_surfAg_D15"/>
</dbReference>
<comment type="subcellular location">
    <subcellularLocation>
        <location evidence="1">Membrane</location>
    </subcellularLocation>
</comment>
<feature type="chain" id="PRO_5039622767" evidence="3">
    <location>
        <begin position="30"/>
        <end position="396"/>
    </location>
</feature>
<dbReference type="Proteomes" id="UP000812270">
    <property type="component" value="Unassembled WGS sequence"/>
</dbReference>
<comment type="caution">
    <text evidence="5">The sequence shown here is derived from an EMBL/GenBank/DDBJ whole genome shotgun (WGS) entry which is preliminary data.</text>
</comment>
<keyword evidence="3" id="KW-0732">Signal</keyword>
<evidence type="ECO:0000256" key="2">
    <source>
        <dbReference type="ARBA" id="ARBA00023136"/>
    </source>
</evidence>
<organism evidence="5 6">
    <name type="scientific">Pinibacter aurantiacus</name>
    <dbReference type="NCBI Taxonomy" id="2851599"/>
    <lineage>
        <taxon>Bacteria</taxon>
        <taxon>Pseudomonadati</taxon>
        <taxon>Bacteroidota</taxon>
        <taxon>Chitinophagia</taxon>
        <taxon>Chitinophagales</taxon>
        <taxon>Chitinophagaceae</taxon>
        <taxon>Pinibacter</taxon>
    </lineage>
</organism>
<dbReference type="AlphaFoldDB" id="A0A9E2SF88"/>
<dbReference type="EMBL" id="JAHSPG010000018">
    <property type="protein sequence ID" value="MBV4360298.1"/>
    <property type="molecule type" value="Genomic_DNA"/>
</dbReference>
<sequence length="396" mass="44641">MLCRLCKNIFPYSIHLVALMLLSSFISVAQDTTIVSKDNTSPPADTLKKDSSKFDKFNQKAEKLFKIIPVPLASYSTEAGTTLGLAKFNLFNLSKKDTISKPSRISGVVSYSTKGRINASIANDLSFDKNRWLIISYINYKRTPEYIYGIGNDVTRDNEEEVSVDRIKFVTNPMRLIAKNLYFGAALDIADYFKIEVDSTGYLVKNNIPGTEGGTCIGAGLSMAYDSRDNRYNPYNGHFILTDILFYEPWMGSKYQFIKFELDGRTYFNPWLRHIIAAQATTTYTSGTVPFFELAKMGGDKKMRGYYEGAIRDKVLVDAQIEYRMPVWNIFGIAGWIGTGRVADYYGHLKPSGFWLSYGGGLRIRVDTKNNTNLRIDCGFGPHGVRGFYVDFGEAF</sequence>
<evidence type="ECO:0000256" key="1">
    <source>
        <dbReference type="ARBA" id="ARBA00004370"/>
    </source>
</evidence>
<gene>
    <name evidence="5" type="ORF">KTO63_24245</name>
</gene>
<protein>
    <submittedName>
        <fullName evidence="5">Outer membrane protein assembly factor</fullName>
    </submittedName>
</protein>
<proteinExistence type="predicted"/>
<dbReference type="Pfam" id="PF01103">
    <property type="entry name" value="Omp85"/>
    <property type="match status" value="1"/>
</dbReference>
<feature type="signal peptide" evidence="3">
    <location>
        <begin position="1"/>
        <end position="29"/>
    </location>
</feature>
<name>A0A9E2SF88_9BACT</name>
<keyword evidence="6" id="KW-1185">Reference proteome</keyword>
<evidence type="ECO:0000256" key="3">
    <source>
        <dbReference type="SAM" id="SignalP"/>
    </source>
</evidence>
<keyword evidence="2" id="KW-0472">Membrane</keyword>
<dbReference type="GO" id="GO:0019867">
    <property type="term" value="C:outer membrane"/>
    <property type="evidence" value="ECO:0007669"/>
    <property type="project" value="InterPro"/>
</dbReference>
<feature type="domain" description="Bacterial surface antigen (D15)" evidence="4">
    <location>
        <begin position="219"/>
        <end position="365"/>
    </location>
</feature>
<reference evidence="5" key="1">
    <citation type="submission" date="2021-06" db="EMBL/GenBank/DDBJ databases">
        <authorList>
            <person name="Huq M.A."/>
        </authorList>
    </citation>
    <scope>NUCLEOTIDE SEQUENCE</scope>
    <source>
        <strain evidence="5">MAH-26</strain>
    </source>
</reference>
<evidence type="ECO:0000259" key="4">
    <source>
        <dbReference type="Pfam" id="PF01103"/>
    </source>
</evidence>
<dbReference type="RefSeq" id="WP_217794562.1">
    <property type="nucleotide sequence ID" value="NZ_JAHSPG010000018.1"/>
</dbReference>
<evidence type="ECO:0000313" key="5">
    <source>
        <dbReference type="EMBL" id="MBV4360298.1"/>
    </source>
</evidence>
<accession>A0A9E2SF88</accession>
<evidence type="ECO:0000313" key="6">
    <source>
        <dbReference type="Proteomes" id="UP000812270"/>
    </source>
</evidence>